<evidence type="ECO:0000259" key="1">
    <source>
        <dbReference type="PROSITE" id="PS50913"/>
    </source>
</evidence>
<organism evidence="2 3">
    <name type="scientific">Dictyocaulus viviparus</name>
    <name type="common">Bovine lungworm</name>
    <dbReference type="NCBI Taxonomy" id="29172"/>
    <lineage>
        <taxon>Eukaryota</taxon>
        <taxon>Metazoa</taxon>
        <taxon>Ecdysozoa</taxon>
        <taxon>Nematoda</taxon>
        <taxon>Chromadorea</taxon>
        <taxon>Rhabditida</taxon>
        <taxon>Rhabditina</taxon>
        <taxon>Rhabditomorpha</taxon>
        <taxon>Strongyloidea</taxon>
        <taxon>Metastrongylidae</taxon>
        <taxon>Dictyocaulus</taxon>
    </lineage>
</organism>
<dbReference type="PROSITE" id="PS50913">
    <property type="entry name" value="GRIP"/>
    <property type="match status" value="1"/>
</dbReference>
<dbReference type="Gene3D" id="1.10.220.60">
    <property type="entry name" value="GRIP domain"/>
    <property type="match status" value="1"/>
</dbReference>
<evidence type="ECO:0000313" key="3">
    <source>
        <dbReference type="Proteomes" id="UP000053766"/>
    </source>
</evidence>
<dbReference type="SMART" id="SM00755">
    <property type="entry name" value="Grip"/>
    <property type="match status" value="1"/>
</dbReference>
<dbReference type="Pfam" id="PF01465">
    <property type="entry name" value="GRIP"/>
    <property type="match status" value="1"/>
</dbReference>
<sequence length="57" mass="6608">MDRLENGEYLKNIIMKFIKPESIAEERKKIVPIISEMLRLSPDESDLLNRAAIQYGS</sequence>
<proteinExistence type="predicted"/>
<name>A0A0D8X8Q6_DICVI</name>
<evidence type="ECO:0000313" key="2">
    <source>
        <dbReference type="EMBL" id="KJH40933.1"/>
    </source>
</evidence>
<dbReference type="OrthoDB" id="1926336at2759"/>
<dbReference type="AlphaFoldDB" id="A0A0D8X8Q6"/>
<protein>
    <submittedName>
        <fullName evidence="2">GRIP domain protein</fullName>
    </submittedName>
</protein>
<dbReference type="InterPro" id="IPR000237">
    <property type="entry name" value="GRIP_dom"/>
</dbReference>
<accession>A0A0D8X8Q6</accession>
<reference evidence="3" key="2">
    <citation type="journal article" date="2016" name="Sci. Rep.">
        <title>Dictyocaulus viviparus genome, variome and transcriptome elucidate lungworm biology and support future intervention.</title>
        <authorList>
            <person name="McNulty S.N."/>
            <person name="Strube C."/>
            <person name="Rosa B.A."/>
            <person name="Martin J.C."/>
            <person name="Tyagi R."/>
            <person name="Choi Y.J."/>
            <person name="Wang Q."/>
            <person name="Hallsworth Pepin K."/>
            <person name="Zhang X."/>
            <person name="Ozersky P."/>
            <person name="Wilson R.K."/>
            <person name="Sternberg P.W."/>
            <person name="Gasser R.B."/>
            <person name="Mitreva M."/>
        </authorList>
    </citation>
    <scope>NUCLEOTIDE SEQUENCE [LARGE SCALE GENOMIC DNA]</scope>
    <source>
        <strain evidence="3">HannoverDv2000</strain>
    </source>
</reference>
<dbReference type="EMBL" id="KN716962">
    <property type="protein sequence ID" value="KJH40933.1"/>
    <property type="molecule type" value="Genomic_DNA"/>
</dbReference>
<dbReference type="Proteomes" id="UP000053766">
    <property type="component" value="Unassembled WGS sequence"/>
</dbReference>
<gene>
    <name evidence="2" type="ORF">DICVIV_13105</name>
</gene>
<keyword evidence="3" id="KW-1185">Reference proteome</keyword>
<feature type="domain" description="GRIP" evidence="1">
    <location>
        <begin position="1"/>
        <end position="51"/>
    </location>
</feature>
<reference evidence="2 3" key="1">
    <citation type="submission" date="2013-11" db="EMBL/GenBank/DDBJ databases">
        <title>Draft genome of the bovine lungworm Dictyocaulus viviparus.</title>
        <authorList>
            <person name="Mitreva M."/>
        </authorList>
    </citation>
    <scope>NUCLEOTIDE SEQUENCE [LARGE SCALE GENOMIC DNA]</scope>
    <source>
        <strain evidence="2 3">HannoverDv2000</strain>
    </source>
</reference>